<dbReference type="InterPro" id="IPR002818">
    <property type="entry name" value="DJ-1/PfpI"/>
</dbReference>
<dbReference type="GO" id="GO:0050549">
    <property type="term" value="F:cyclohexyl-isocyanide hydratase activity"/>
    <property type="evidence" value="ECO:0007669"/>
    <property type="project" value="UniProtKB-EC"/>
</dbReference>
<feature type="domain" description="DJ-1/PfpI" evidence="1">
    <location>
        <begin position="4"/>
        <end position="172"/>
    </location>
</feature>
<gene>
    <name evidence="2" type="primary">inhA_2</name>
    <name evidence="2" type="ORF">OXPF_35130</name>
</gene>
<protein>
    <submittedName>
        <fullName evidence="2">Isonitrile hydratase</fullName>
        <ecNumber evidence="2">4.2.1.103</ecNumber>
    </submittedName>
</protein>
<dbReference type="InterPro" id="IPR029062">
    <property type="entry name" value="Class_I_gatase-like"/>
</dbReference>
<dbReference type="STRING" id="36849.OXPF_35130"/>
<comment type="caution">
    <text evidence="2">The sequence shown here is derived from an EMBL/GenBank/DDBJ whole genome shotgun (WGS) entry which is preliminary data.</text>
</comment>
<dbReference type="OrthoDB" id="6382410at2"/>
<accession>A0A0P8YSU5</accession>
<dbReference type="InterPro" id="IPR052158">
    <property type="entry name" value="INH-QAR"/>
</dbReference>
<dbReference type="Pfam" id="PF01965">
    <property type="entry name" value="DJ-1_PfpI"/>
    <property type="match status" value="1"/>
</dbReference>
<keyword evidence="3" id="KW-1185">Reference proteome</keyword>
<dbReference type="EC" id="4.2.1.103" evidence="2"/>
<reference evidence="2 3" key="1">
    <citation type="submission" date="2015-09" db="EMBL/GenBank/DDBJ databases">
        <title>Genome sequence of Oxobacter pfennigii DSM 3222.</title>
        <authorList>
            <person name="Poehlein A."/>
            <person name="Bengelsdorf F.R."/>
            <person name="Schiel-Bengelsdorf B."/>
            <person name="Duerre P."/>
            <person name="Daniel R."/>
        </authorList>
    </citation>
    <scope>NUCLEOTIDE SEQUENCE [LARGE SCALE GENOMIC DNA]</scope>
    <source>
        <strain evidence="2 3">DSM 3222</strain>
    </source>
</reference>
<evidence type="ECO:0000313" key="2">
    <source>
        <dbReference type="EMBL" id="KPU42753.1"/>
    </source>
</evidence>
<dbReference type="CDD" id="cd03139">
    <property type="entry name" value="GATase1_PfpI_2"/>
    <property type="match status" value="1"/>
</dbReference>
<dbReference type="PANTHER" id="PTHR43130">
    <property type="entry name" value="ARAC-FAMILY TRANSCRIPTIONAL REGULATOR"/>
    <property type="match status" value="1"/>
</dbReference>
<proteinExistence type="predicted"/>
<name>A0A0P8YSU5_9CLOT</name>
<dbReference type="PANTHER" id="PTHR43130:SF14">
    <property type="entry name" value="DJ-1_PFPI DOMAIN-CONTAINING PROTEIN"/>
    <property type="match status" value="1"/>
</dbReference>
<organism evidence="2 3">
    <name type="scientific">Oxobacter pfennigii</name>
    <dbReference type="NCBI Taxonomy" id="36849"/>
    <lineage>
        <taxon>Bacteria</taxon>
        <taxon>Bacillati</taxon>
        <taxon>Bacillota</taxon>
        <taxon>Clostridia</taxon>
        <taxon>Eubacteriales</taxon>
        <taxon>Clostridiaceae</taxon>
        <taxon>Oxobacter</taxon>
    </lineage>
</organism>
<evidence type="ECO:0000259" key="1">
    <source>
        <dbReference type="Pfam" id="PF01965"/>
    </source>
</evidence>
<dbReference type="Gene3D" id="3.40.50.880">
    <property type="match status" value="1"/>
</dbReference>
<dbReference type="EMBL" id="LKET01000051">
    <property type="protein sequence ID" value="KPU42753.1"/>
    <property type="molecule type" value="Genomic_DNA"/>
</dbReference>
<sequence>MRNVGIFLFDDMELLDFAGPYEVFSVANELKGYALLNVFTITHDGKQVRTINGLKVVPDYNFENHPPIDILVIPGGNGSRALLEKPHVLDWIKKAYECSLLTMSVCSGARLLGKIGLLDDIQSTTHHEVFEDLRSIAPKAIIIENARFIDNGRIMTSGGISAGIDLSLHVVEKLFGREISNKTKVYMEYGEWK</sequence>
<dbReference type="SUPFAM" id="SSF52317">
    <property type="entry name" value="Class I glutamine amidotransferase-like"/>
    <property type="match status" value="1"/>
</dbReference>
<dbReference type="GO" id="GO:0006355">
    <property type="term" value="P:regulation of DNA-templated transcription"/>
    <property type="evidence" value="ECO:0007669"/>
    <property type="project" value="TreeGrafter"/>
</dbReference>
<evidence type="ECO:0000313" key="3">
    <source>
        <dbReference type="Proteomes" id="UP000050326"/>
    </source>
</evidence>
<keyword evidence="2" id="KW-0456">Lyase</keyword>
<dbReference type="RefSeq" id="WP_054876503.1">
    <property type="nucleotide sequence ID" value="NZ_LKET01000051.1"/>
</dbReference>
<dbReference type="Proteomes" id="UP000050326">
    <property type="component" value="Unassembled WGS sequence"/>
</dbReference>
<dbReference type="AlphaFoldDB" id="A0A0P8YSU5"/>